<proteinExistence type="predicted"/>
<gene>
    <name evidence="2" type="ORF">BCR43DRAFT_512207</name>
</gene>
<keyword evidence="1" id="KW-0472">Membrane</keyword>
<keyword evidence="1" id="KW-0812">Transmembrane</keyword>
<dbReference type="AlphaFoldDB" id="A0A1X2HPM9"/>
<protein>
    <submittedName>
        <fullName evidence="2">Uncharacterized protein</fullName>
    </submittedName>
</protein>
<evidence type="ECO:0000313" key="2">
    <source>
        <dbReference type="EMBL" id="ORZ01318.1"/>
    </source>
</evidence>
<sequence>MAAWTMTNPEAGSCLWGNVVELVKGSVYGVVEPIILVLGHPLFAFLILAAVCGLVIGACAGFASEAFCAFALSASWGPPSMHNKEQLPVDYDEQARAEDDEDTMFLEDPHIINEEEGDDEDEEEAAWIANKIRRRRKEEVWTQKKSQ</sequence>
<organism evidence="2 3">
    <name type="scientific">Syncephalastrum racemosum</name>
    <name type="common">Filamentous fungus</name>
    <dbReference type="NCBI Taxonomy" id="13706"/>
    <lineage>
        <taxon>Eukaryota</taxon>
        <taxon>Fungi</taxon>
        <taxon>Fungi incertae sedis</taxon>
        <taxon>Mucoromycota</taxon>
        <taxon>Mucoromycotina</taxon>
        <taxon>Mucoromycetes</taxon>
        <taxon>Mucorales</taxon>
        <taxon>Syncephalastraceae</taxon>
        <taxon>Syncephalastrum</taxon>
    </lineage>
</organism>
<evidence type="ECO:0000313" key="3">
    <source>
        <dbReference type="Proteomes" id="UP000242180"/>
    </source>
</evidence>
<accession>A0A1X2HPM9</accession>
<comment type="caution">
    <text evidence="2">The sequence shown here is derived from an EMBL/GenBank/DDBJ whole genome shotgun (WGS) entry which is preliminary data.</text>
</comment>
<name>A0A1X2HPM9_SYNRA</name>
<dbReference type="OrthoDB" id="2270199at2759"/>
<evidence type="ECO:0000256" key="1">
    <source>
        <dbReference type="SAM" id="Phobius"/>
    </source>
</evidence>
<feature type="transmembrane region" description="Helical" evidence="1">
    <location>
        <begin position="42"/>
        <end position="72"/>
    </location>
</feature>
<dbReference type="InParanoid" id="A0A1X2HPM9"/>
<keyword evidence="3" id="KW-1185">Reference proteome</keyword>
<reference evidence="2 3" key="1">
    <citation type="submission" date="2016-07" db="EMBL/GenBank/DDBJ databases">
        <title>Pervasive Adenine N6-methylation of Active Genes in Fungi.</title>
        <authorList>
            <consortium name="DOE Joint Genome Institute"/>
            <person name="Mondo S.J."/>
            <person name="Dannebaum R.O."/>
            <person name="Kuo R.C."/>
            <person name="Labutti K."/>
            <person name="Haridas S."/>
            <person name="Kuo A."/>
            <person name="Salamov A."/>
            <person name="Ahrendt S.R."/>
            <person name="Lipzen A."/>
            <person name="Sullivan W."/>
            <person name="Andreopoulos W.B."/>
            <person name="Clum A."/>
            <person name="Lindquist E."/>
            <person name="Daum C."/>
            <person name="Ramamoorthy G.K."/>
            <person name="Gryganskyi A."/>
            <person name="Culley D."/>
            <person name="Magnuson J.K."/>
            <person name="James T.Y."/>
            <person name="O'Malley M.A."/>
            <person name="Stajich J.E."/>
            <person name="Spatafora J.W."/>
            <person name="Visel A."/>
            <person name="Grigoriev I.V."/>
        </authorList>
    </citation>
    <scope>NUCLEOTIDE SEQUENCE [LARGE SCALE GENOMIC DNA]</scope>
    <source>
        <strain evidence="2 3">NRRL 2496</strain>
    </source>
</reference>
<dbReference type="Proteomes" id="UP000242180">
    <property type="component" value="Unassembled WGS sequence"/>
</dbReference>
<dbReference type="EMBL" id="MCGN01000002">
    <property type="protein sequence ID" value="ORZ01318.1"/>
    <property type="molecule type" value="Genomic_DNA"/>
</dbReference>
<keyword evidence="1" id="KW-1133">Transmembrane helix</keyword>